<dbReference type="InterPro" id="IPR036388">
    <property type="entry name" value="WH-like_DNA-bd_sf"/>
</dbReference>
<dbReference type="GO" id="GO:0003700">
    <property type="term" value="F:DNA-binding transcription factor activity"/>
    <property type="evidence" value="ECO:0007669"/>
    <property type="project" value="InterPro"/>
</dbReference>
<protein>
    <recommendedName>
        <fullName evidence="1">HTH arsR-type domain-containing protein</fullName>
    </recommendedName>
</protein>
<comment type="caution">
    <text evidence="2">The sequence shown here is derived from an EMBL/GenBank/DDBJ whole genome shotgun (WGS) entry which is preliminary data.</text>
</comment>
<dbReference type="PRINTS" id="PR00364">
    <property type="entry name" value="DISEASERSIST"/>
</dbReference>
<dbReference type="CDD" id="cd00090">
    <property type="entry name" value="HTH_ARSR"/>
    <property type="match status" value="1"/>
</dbReference>
<dbReference type="InterPro" id="IPR001845">
    <property type="entry name" value="HTH_ArsR_DNA-bd_dom"/>
</dbReference>
<dbReference type="Pfam" id="PF01022">
    <property type="entry name" value="HTH_5"/>
    <property type="match status" value="1"/>
</dbReference>
<dbReference type="SMART" id="SM00028">
    <property type="entry name" value="TPR"/>
    <property type="match status" value="5"/>
</dbReference>
<proteinExistence type="predicted"/>
<dbReference type="Gene3D" id="1.10.10.10">
    <property type="entry name" value="Winged helix-like DNA-binding domain superfamily/Winged helix DNA-binding domain"/>
    <property type="match status" value="1"/>
</dbReference>
<feature type="domain" description="HTH arsR-type" evidence="1">
    <location>
        <begin position="21"/>
        <end position="103"/>
    </location>
</feature>
<reference evidence="2 3" key="1">
    <citation type="submission" date="2017-04" db="EMBL/GenBank/DDBJ databases">
        <title>Novel microbial lineages endemic to geothermal iron-oxide mats fill important gaps in the evolutionary history of Archaea.</title>
        <authorList>
            <person name="Jay Z.J."/>
            <person name="Beam J.P."/>
            <person name="Dlakic M."/>
            <person name="Rusch D.B."/>
            <person name="Kozubal M.A."/>
            <person name="Inskeep W.P."/>
        </authorList>
    </citation>
    <scope>NUCLEOTIDE SEQUENCE [LARGE SCALE GENOMIC DNA]</scope>
    <source>
        <strain evidence="2">ECH_B_SAG-M15</strain>
    </source>
</reference>
<dbReference type="SUPFAM" id="SSF48452">
    <property type="entry name" value="TPR-like"/>
    <property type="match status" value="2"/>
</dbReference>
<dbReference type="InterPro" id="IPR036390">
    <property type="entry name" value="WH_DNA-bd_sf"/>
</dbReference>
<dbReference type="Proteomes" id="UP000240490">
    <property type="component" value="Unassembled WGS sequence"/>
</dbReference>
<dbReference type="InterPro" id="IPR011991">
    <property type="entry name" value="ArsR-like_HTH"/>
</dbReference>
<gene>
    <name evidence="2" type="ORF">B9Q08_04300</name>
</gene>
<dbReference type="GO" id="GO:0016887">
    <property type="term" value="F:ATP hydrolysis activity"/>
    <property type="evidence" value="ECO:0007669"/>
    <property type="project" value="InterPro"/>
</dbReference>
<name>A0A2R6AWA5_9ARCH</name>
<evidence type="ECO:0000313" key="2">
    <source>
        <dbReference type="EMBL" id="PSN90637.1"/>
    </source>
</evidence>
<sequence>MERLNATETETNQPETRKAFALLSLLDETNLKLLLMLRTSPLCTRELAKRLGMAEPHVSQRIRALVGTGLVRDEGWVRLGGRNLKLYSLKVRSLKLDFQPERLALTLESALPKGSITLSYPTMRMDPPKFLFKFIGRSEQKRILNYAKSAVVWGIAGIGKTTLVASWSAQLRKNGTKVFWHTIKTGDSLALVCTKLAQLVSGSKRTELLKAIESFSTQQEELIFKVVDSLKEFKGVFVFDDYQNCSDQNLRKLLRELFAYGLKLIVCSRTRPEELVALNRVSVIELGAFNKKEVLEFLRSRLPEYKDLSALLSACSPLKGHPLALEVFCNGVRHKAVSRARSLEEFFGEVLDSLSSDEKLVLSCVSLFRRGVEVDAIKHTLPRLTSEPLRKVLRSLEKKGFVKRMEDGFVVHELLKQTGYGNLENPALLHRKAAEWYSNAQEPAYKLEEIYHSFLSQDYGNAIETLVKNIPKLLDFGFWPSLHATLDELLPKVSDDIAKAWLEYAKALCAQDPSLTGNETLSLLNRVLVAAERNADFRLQARAHLALAQAFQDFGEIKGAKEHYALSLKTAQRTQEYESIRANALQSLAELELAQENYTKALKAYTTAERLQTKLGNERNALLARCRIALINCYIGQPETSLVILDEIRERVSALSNHTLKISWHMCATFAFYALGRLKDALSENAKWVQAAKLSRYPGFLSEAQAFRAFLLALYGRTKQSEKCVSEAEKIKKLDYAGVVEMAKGALCVAKGKYKDALKHYEKCLEIFKDKFHQALCNVLIARLYLKLGNEKLASAYALSCASLFEKIGAKRYALEVQTLIPQTHNSPTQKLEAL</sequence>
<dbReference type="Gene3D" id="1.25.40.10">
    <property type="entry name" value="Tetratricopeptide repeat domain"/>
    <property type="match status" value="2"/>
</dbReference>
<dbReference type="AlphaFoldDB" id="A0A2R6AWA5"/>
<dbReference type="SUPFAM" id="SSF46785">
    <property type="entry name" value="Winged helix' DNA-binding domain"/>
    <property type="match status" value="1"/>
</dbReference>
<dbReference type="PANTHER" id="PTHR10098:SF108">
    <property type="entry name" value="TETRATRICOPEPTIDE REPEAT PROTEIN 28"/>
    <property type="match status" value="1"/>
</dbReference>
<dbReference type="InterPro" id="IPR049945">
    <property type="entry name" value="AAA_22"/>
</dbReference>
<dbReference type="PANTHER" id="PTHR10098">
    <property type="entry name" value="RAPSYN-RELATED"/>
    <property type="match status" value="1"/>
</dbReference>
<dbReference type="Pfam" id="PF13401">
    <property type="entry name" value="AAA_22"/>
    <property type="match status" value="1"/>
</dbReference>
<evidence type="ECO:0000313" key="3">
    <source>
        <dbReference type="Proteomes" id="UP000240490"/>
    </source>
</evidence>
<dbReference type="Gene3D" id="3.40.50.300">
    <property type="entry name" value="P-loop containing nucleotide triphosphate hydrolases"/>
    <property type="match status" value="1"/>
</dbReference>
<dbReference type="InterPro" id="IPR027417">
    <property type="entry name" value="P-loop_NTPase"/>
</dbReference>
<dbReference type="SUPFAM" id="SSF52540">
    <property type="entry name" value="P-loop containing nucleoside triphosphate hydrolases"/>
    <property type="match status" value="1"/>
</dbReference>
<dbReference type="SMART" id="SM00418">
    <property type="entry name" value="HTH_ARSR"/>
    <property type="match status" value="1"/>
</dbReference>
<dbReference type="InterPro" id="IPR019734">
    <property type="entry name" value="TPR_rpt"/>
</dbReference>
<accession>A0A2R6AWA5</accession>
<dbReference type="EMBL" id="NEXJ01000075">
    <property type="protein sequence ID" value="PSN90637.1"/>
    <property type="molecule type" value="Genomic_DNA"/>
</dbReference>
<dbReference type="InterPro" id="IPR011990">
    <property type="entry name" value="TPR-like_helical_dom_sf"/>
</dbReference>
<evidence type="ECO:0000259" key="1">
    <source>
        <dbReference type="SMART" id="SM00418"/>
    </source>
</evidence>
<organism evidence="2 3">
    <name type="scientific">Candidatus Marsarchaeota G2 archaeon ECH_B_SAG-M15</name>
    <dbReference type="NCBI Taxonomy" id="1978162"/>
    <lineage>
        <taxon>Archaea</taxon>
        <taxon>Candidatus Marsarchaeota</taxon>
        <taxon>Candidatus Marsarchaeota group 2</taxon>
    </lineage>
</organism>